<keyword evidence="1" id="KW-0812">Transmembrane</keyword>
<dbReference type="PANTHER" id="PTHR22911:SF103">
    <property type="entry name" value="BLR2811 PROTEIN"/>
    <property type="match status" value="1"/>
</dbReference>
<feature type="domain" description="EamA" evidence="2">
    <location>
        <begin position="32"/>
        <end position="163"/>
    </location>
</feature>
<protein>
    <submittedName>
        <fullName evidence="3">Permease of the drug/metabolite transporter (DMT) superfamily</fullName>
    </submittedName>
</protein>
<evidence type="ECO:0000313" key="3">
    <source>
        <dbReference type="EMBL" id="SDX41932.1"/>
    </source>
</evidence>
<dbReference type="EMBL" id="FNNA01000006">
    <property type="protein sequence ID" value="SDX41932.1"/>
    <property type="molecule type" value="Genomic_DNA"/>
</dbReference>
<gene>
    <name evidence="3" type="ORF">SAMN05444276_10650</name>
</gene>
<dbReference type="PANTHER" id="PTHR22911">
    <property type="entry name" value="ACYL-MALONYL CONDENSING ENZYME-RELATED"/>
    <property type="match status" value="1"/>
</dbReference>
<feature type="transmembrane region" description="Helical" evidence="1">
    <location>
        <begin position="284"/>
        <end position="302"/>
    </location>
</feature>
<dbReference type="SUPFAM" id="SSF103481">
    <property type="entry name" value="Multidrug resistance efflux transporter EmrE"/>
    <property type="match status" value="2"/>
</dbReference>
<dbReference type="Gene3D" id="1.10.3730.20">
    <property type="match status" value="1"/>
</dbReference>
<dbReference type="InterPro" id="IPR037185">
    <property type="entry name" value="EmrE-like"/>
</dbReference>
<feature type="transmembrane region" description="Helical" evidence="1">
    <location>
        <begin position="173"/>
        <end position="191"/>
    </location>
</feature>
<feature type="transmembrane region" description="Helical" evidence="1">
    <location>
        <begin position="203"/>
        <end position="225"/>
    </location>
</feature>
<evidence type="ECO:0000256" key="1">
    <source>
        <dbReference type="SAM" id="Phobius"/>
    </source>
</evidence>
<name>A0A1H3BJ05_9RHOB</name>
<evidence type="ECO:0000313" key="4">
    <source>
        <dbReference type="Proteomes" id="UP000182944"/>
    </source>
</evidence>
<dbReference type="RefSeq" id="WP_052175257.1">
    <property type="nucleotide sequence ID" value="NZ_FNNA01000006.1"/>
</dbReference>
<proteinExistence type="predicted"/>
<feature type="transmembrane region" description="Helical" evidence="1">
    <location>
        <begin position="148"/>
        <end position="167"/>
    </location>
</feature>
<accession>A0A1H3BJ05</accession>
<dbReference type="STRING" id="1545044.SAMN05444276_10650"/>
<feature type="domain" description="EamA" evidence="2">
    <location>
        <begin position="173"/>
        <end position="296"/>
    </location>
</feature>
<feature type="transmembrane region" description="Helical" evidence="1">
    <location>
        <begin position="231"/>
        <end position="251"/>
    </location>
</feature>
<keyword evidence="1" id="KW-0472">Membrane</keyword>
<keyword evidence="4" id="KW-1185">Reference proteome</keyword>
<feature type="transmembrane region" description="Helical" evidence="1">
    <location>
        <begin position="123"/>
        <end position="141"/>
    </location>
</feature>
<evidence type="ECO:0000259" key="2">
    <source>
        <dbReference type="Pfam" id="PF00892"/>
    </source>
</evidence>
<sequence>MRPLPRAKALMGREADAVRVPLSTPTPQTQRLGILMLLGSVMLFTMMDALGKHLTQSYHPAQVIWMRMAINLAIVLAVLAPRLRTVARSRSPWLQVGRGLTQVASIGLFFTALQHIGLAEATAIMDINPVLITLGAAVFLGERIGIRRLAGVAVALAGALVIIRPGAGVLHPAAILPFIAAFTYAAGAIMTRLVRGDSTATSILWSTTIATLGVSVVAPFVWQPIAASDLWAFVGMGLLGTVAQALLIRAFSLAEAAAVAPFGYTGLIWAGLWGALFWGTWPDVWTLVGAAMIVGAGLYVWAREARAMRNAGG</sequence>
<dbReference type="InterPro" id="IPR000620">
    <property type="entry name" value="EamA_dom"/>
</dbReference>
<feature type="transmembrane region" description="Helical" evidence="1">
    <location>
        <begin position="32"/>
        <end position="51"/>
    </location>
</feature>
<feature type="transmembrane region" description="Helical" evidence="1">
    <location>
        <begin position="100"/>
        <end position="117"/>
    </location>
</feature>
<organism evidence="3 4">
    <name type="scientific">Paracoccus sanguinis</name>
    <dbReference type="NCBI Taxonomy" id="1545044"/>
    <lineage>
        <taxon>Bacteria</taxon>
        <taxon>Pseudomonadati</taxon>
        <taxon>Pseudomonadota</taxon>
        <taxon>Alphaproteobacteria</taxon>
        <taxon>Rhodobacterales</taxon>
        <taxon>Paracoccaceae</taxon>
        <taxon>Paracoccus</taxon>
    </lineage>
</organism>
<dbReference type="AlphaFoldDB" id="A0A1H3BJ05"/>
<dbReference type="GO" id="GO:0016020">
    <property type="term" value="C:membrane"/>
    <property type="evidence" value="ECO:0007669"/>
    <property type="project" value="InterPro"/>
</dbReference>
<dbReference type="Pfam" id="PF00892">
    <property type="entry name" value="EamA"/>
    <property type="match status" value="2"/>
</dbReference>
<feature type="transmembrane region" description="Helical" evidence="1">
    <location>
        <begin position="258"/>
        <end position="278"/>
    </location>
</feature>
<feature type="transmembrane region" description="Helical" evidence="1">
    <location>
        <begin position="63"/>
        <end position="80"/>
    </location>
</feature>
<reference evidence="4" key="1">
    <citation type="submission" date="2016-10" db="EMBL/GenBank/DDBJ databases">
        <authorList>
            <person name="Varghese N."/>
            <person name="Submissions S."/>
        </authorList>
    </citation>
    <scope>NUCLEOTIDE SEQUENCE [LARGE SCALE GENOMIC DNA]</scope>
    <source>
        <strain evidence="4">DSM 29303</strain>
    </source>
</reference>
<keyword evidence="1" id="KW-1133">Transmembrane helix</keyword>
<dbReference type="Proteomes" id="UP000182944">
    <property type="component" value="Unassembled WGS sequence"/>
</dbReference>